<protein>
    <recommendedName>
        <fullName evidence="6">GDSL esterase/lipase</fullName>
    </recommendedName>
</protein>
<dbReference type="Gene3D" id="3.40.50.1110">
    <property type="entry name" value="SGNH hydrolase"/>
    <property type="match status" value="1"/>
</dbReference>
<evidence type="ECO:0000313" key="4">
    <source>
        <dbReference type="EMBL" id="KAH9325576.1"/>
    </source>
</evidence>
<evidence type="ECO:0000256" key="1">
    <source>
        <dbReference type="ARBA" id="ARBA00008668"/>
    </source>
</evidence>
<organism evidence="4 5">
    <name type="scientific">Taxus chinensis</name>
    <name type="common">Chinese yew</name>
    <name type="synonym">Taxus wallichiana var. chinensis</name>
    <dbReference type="NCBI Taxonomy" id="29808"/>
    <lineage>
        <taxon>Eukaryota</taxon>
        <taxon>Viridiplantae</taxon>
        <taxon>Streptophyta</taxon>
        <taxon>Embryophyta</taxon>
        <taxon>Tracheophyta</taxon>
        <taxon>Spermatophyta</taxon>
        <taxon>Pinopsida</taxon>
        <taxon>Pinidae</taxon>
        <taxon>Conifers II</taxon>
        <taxon>Cupressales</taxon>
        <taxon>Taxaceae</taxon>
        <taxon>Taxus</taxon>
    </lineage>
</organism>
<keyword evidence="2" id="KW-0378">Hydrolase</keyword>
<dbReference type="OMA" id="KYLIVEY"/>
<evidence type="ECO:0000256" key="2">
    <source>
        <dbReference type="ARBA" id="ARBA00022801"/>
    </source>
</evidence>
<dbReference type="PANTHER" id="PTHR45648:SF166">
    <property type="entry name" value="OS02G0617400 PROTEIN"/>
    <property type="match status" value="1"/>
</dbReference>
<dbReference type="EMBL" id="JAHRHJ020000002">
    <property type="protein sequence ID" value="KAH9325576.1"/>
    <property type="molecule type" value="Genomic_DNA"/>
</dbReference>
<dbReference type="SUPFAM" id="SSF52266">
    <property type="entry name" value="SGNH hydrolase"/>
    <property type="match status" value="1"/>
</dbReference>
<keyword evidence="3" id="KW-0442">Lipid degradation</keyword>
<gene>
    <name evidence="4" type="ORF">KI387_005754</name>
</gene>
<keyword evidence="3" id="KW-0443">Lipid metabolism</keyword>
<accession>A0AA38GMA5</accession>
<dbReference type="InterPro" id="IPR035669">
    <property type="entry name" value="SGNH_plant_lipase-like"/>
</dbReference>
<dbReference type="InterPro" id="IPR051058">
    <property type="entry name" value="GDSL_Est/Lipase"/>
</dbReference>
<dbReference type="PANTHER" id="PTHR45648">
    <property type="entry name" value="GDSL LIPASE/ACYLHYDROLASE FAMILY PROTEIN (AFU_ORTHOLOGUE AFUA_4G14700)"/>
    <property type="match status" value="1"/>
</dbReference>
<evidence type="ECO:0000313" key="5">
    <source>
        <dbReference type="Proteomes" id="UP000824469"/>
    </source>
</evidence>
<evidence type="ECO:0000256" key="3">
    <source>
        <dbReference type="ARBA" id="ARBA00022963"/>
    </source>
</evidence>
<dbReference type="GO" id="GO:0016788">
    <property type="term" value="F:hydrolase activity, acting on ester bonds"/>
    <property type="evidence" value="ECO:0007669"/>
    <property type="project" value="InterPro"/>
</dbReference>
<dbReference type="CDD" id="cd01837">
    <property type="entry name" value="SGNH_plant_lipase_like"/>
    <property type="match status" value="1"/>
</dbReference>
<comment type="caution">
    <text evidence="4">The sequence shown here is derived from an EMBL/GenBank/DDBJ whole genome shotgun (WGS) entry which is preliminary data.</text>
</comment>
<dbReference type="GO" id="GO:0016042">
    <property type="term" value="P:lipid catabolic process"/>
    <property type="evidence" value="ECO:0007669"/>
    <property type="project" value="UniProtKB-KW"/>
</dbReference>
<dbReference type="Proteomes" id="UP000824469">
    <property type="component" value="Unassembled WGS sequence"/>
</dbReference>
<dbReference type="AlphaFoldDB" id="A0AA38GMA5"/>
<dbReference type="Pfam" id="PF00657">
    <property type="entry name" value="Lipase_GDSL"/>
    <property type="match status" value="1"/>
</dbReference>
<comment type="similarity">
    <text evidence="1">Belongs to the 'GDSL' lipolytic enzyme family.</text>
</comment>
<name>A0AA38GMA5_TAXCH</name>
<dbReference type="InterPro" id="IPR036514">
    <property type="entry name" value="SGNH_hydro_sf"/>
</dbReference>
<sequence>WFVGVISQSRAPAVFILGDSLVDSGNNDYLATTARADYRPYGIDFPTRASTGRFSNGLNIADFICESVGAEPVLPYLSPSIGSSSNLVRGANFASAGVGILNDTGVQFVDILRLPVQLRYFAEYQNRVAAIIGRSATNQLIANALVSITLGGNDYVNNYYLVPVSARSIEYPSIVNYTNFIISEYKKILARLYELGARRIMVTAVGPLGCVPSQRALRTVNGSCDPTLQRAAALFNGGLLNIIRQLNSQYGSTVYTFANSFSMNMDVVSNPGAFGFVTSQIACCGQGRFNGIGLCNPTSSVCPNRNIYVFWDNYHPTERANRLIVSRFMNGGESDMYPVNLRTLLELDV</sequence>
<proteinExistence type="inferred from homology"/>
<dbReference type="InterPro" id="IPR001087">
    <property type="entry name" value="GDSL"/>
</dbReference>
<feature type="non-terminal residue" evidence="4">
    <location>
        <position position="1"/>
    </location>
</feature>
<reference evidence="4 5" key="1">
    <citation type="journal article" date="2021" name="Nat. Plants">
        <title>The Taxus genome provides insights into paclitaxel biosynthesis.</title>
        <authorList>
            <person name="Xiong X."/>
            <person name="Gou J."/>
            <person name="Liao Q."/>
            <person name="Li Y."/>
            <person name="Zhou Q."/>
            <person name="Bi G."/>
            <person name="Li C."/>
            <person name="Du R."/>
            <person name="Wang X."/>
            <person name="Sun T."/>
            <person name="Guo L."/>
            <person name="Liang H."/>
            <person name="Lu P."/>
            <person name="Wu Y."/>
            <person name="Zhang Z."/>
            <person name="Ro D.K."/>
            <person name="Shang Y."/>
            <person name="Huang S."/>
            <person name="Yan J."/>
        </authorList>
    </citation>
    <scope>NUCLEOTIDE SEQUENCE [LARGE SCALE GENOMIC DNA]</scope>
    <source>
        <strain evidence="4">Ta-2019</strain>
    </source>
</reference>
<keyword evidence="5" id="KW-1185">Reference proteome</keyword>
<evidence type="ECO:0008006" key="6">
    <source>
        <dbReference type="Google" id="ProtNLM"/>
    </source>
</evidence>